<gene>
    <name evidence="1" type="ORF">FGADI_6288</name>
</gene>
<accession>A0A8H4T8B2</accession>
<proteinExistence type="predicted"/>
<dbReference type="OrthoDB" id="4983377at2759"/>
<reference evidence="1" key="1">
    <citation type="journal article" date="2020" name="BMC Genomics">
        <title>Correction to: Identification and distribution of gene clusters required for synthesis of sphingolipid metabolism inhibitors in diverse species of the filamentous fungus Fusarium.</title>
        <authorList>
            <person name="Kim H.S."/>
            <person name="Lohmar J.M."/>
            <person name="Busman M."/>
            <person name="Brown D.W."/>
            <person name="Naumann T.A."/>
            <person name="Divon H.H."/>
            <person name="Lysoe E."/>
            <person name="Uhlig S."/>
            <person name="Proctor R.H."/>
        </authorList>
    </citation>
    <scope>NUCLEOTIDE SEQUENCE</scope>
    <source>
        <strain evidence="1">NRRL 45417</strain>
    </source>
</reference>
<dbReference type="EMBL" id="JABFAI010000142">
    <property type="protein sequence ID" value="KAF4953138.1"/>
    <property type="molecule type" value="Genomic_DNA"/>
</dbReference>
<organism evidence="1 2">
    <name type="scientific">Fusarium gaditjirri</name>
    <dbReference type="NCBI Taxonomy" id="282569"/>
    <lineage>
        <taxon>Eukaryota</taxon>
        <taxon>Fungi</taxon>
        <taxon>Dikarya</taxon>
        <taxon>Ascomycota</taxon>
        <taxon>Pezizomycotina</taxon>
        <taxon>Sordariomycetes</taxon>
        <taxon>Hypocreomycetidae</taxon>
        <taxon>Hypocreales</taxon>
        <taxon>Nectriaceae</taxon>
        <taxon>Fusarium</taxon>
        <taxon>Fusarium nisikadoi species complex</taxon>
    </lineage>
</organism>
<dbReference type="AlphaFoldDB" id="A0A8H4T8B2"/>
<reference evidence="1" key="2">
    <citation type="submission" date="2020-05" db="EMBL/GenBank/DDBJ databases">
        <authorList>
            <person name="Kim H.-S."/>
            <person name="Proctor R.H."/>
            <person name="Brown D.W."/>
        </authorList>
    </citation>
    <scope>NUCLEOTIDE SEQUENCE</scope>
    <source>
        <strain evidence="1">NRRL 45417</strain>
    </source>
</reference>
<evidence type="ECO:0000313" key="2">
    <source>
        <dbReference type="Proteomes" id="UP000604273"/>
    </source>
</evidence>
<sequence>MQDHLLALVQENFKALGSQARERGSSRRQSSPLDVHEKILTNIKKGNNKFVTKLKDLNENENASLIAEFDNGNGDRQSHFERTYQYEFDRWVLKADHLAQCFGLLTVEEPSPEFLNTVERPKQVVQDKTIYKVEE</sequence>
<protein>
    <submittedName>
        <fullName evidence="1">Uncharacterized protein</fullName>
    </submittedName>
</protein>
<dbReference type="Proteomes" id="UP000604273">
    <property type="component" value="Unassembled WGS sequence"/>
</dbReference>
<keyword evidence="2" id="KW-1185">Reference proteome</keyword>
<evidence type="ECO:0000313" key="1">
    <source>
        <dbReference type="EMBL" id="KAF4953138.1"/>
    </source>
</evidence>
<name>A0A8H4T8B2_9HYPO</name>
<comment type="caution">
    <text evidence="1">The sequence shown here is derived from an EMBL/GenBank/DDBJ whole genome shotgun (WGS) entry which is preliminary data.</text>
</comment>